<comment type="caution">
    <text evidence="1">The sequence shown here is derived from an EMBL/GenBank/DDBJ whole genome shotgun (WGS) entry which is preliminary data.</text>
</comment>
<organism evidence="1 2">
    <name type="scientific">Caerostris extrusa</name>
    <name type="common">Bark spider</name>
    <name type="synonym">Caerostris bankana</name>
    <dbReference type="NCBI Taxonomy" id="172846"/>
    <lineage>
        <taxon>Eukaryota</taxon>
        <taxon>Metazoa</taxon>
        <taxon>Ecdysozoa</taxon>
        <taxon>Arthropoda</taxon>
        <taxon>Chelicerata</taxon>
        <taxon>Arachnida</taxon>
        <taxon>Araneae</taxon>
        <taxon>Araneomorphae</taxon>
        <taxon>Entelegynae</taxon>
        <taxon>Araneoidea</taxon>
        <taxon>Araneidae</taxon>
        <taxon>Caerostris</taxon>
    </lineage>
</organism>
<gene>
    <name evidence="1" type="ORF">CEXT_331811</name>
</gene>
<keyword evidence="2" id="KW-1185">Reference proteome</keyword>
<reference evidence="1 2" key="1">
    <citation type="submission" date="2021-06" db="EMBL/GenBank/DDBJ databases">
        <title>Caerostris extrusa draft genome.</title>
        <authorList>
            <person name="Kono N."/>
            <person name="Arakawa K."/>
        </authorList>
    </citation>
    <scope>NUCLEOTIDE SEQUENCE [LARGE SCALE GENOMIC DNA]</scope>
</reference>
<dbReference type="EMBL" id="BPLR01010865">
    <property type="protein sequence ID" value="GIY42560.1"/>
    <property type="molecule type" value="Genomic_DNA"/>
</dbReference>
<proteinExistence type="predicted"/>
<protein>
    <submittedName>
        <fullName evidence="1">Uncharacterized protein</fullName>
    </submittedName>
</protein>
<dbReference type="AlphaFoldDB" id="A0AAV4TCU7"/>
<name>A0AAV4TCU7_CAEEX</name>
<evidence type="ECO:0000313" key="1">
    <source>
        <dbReference type="EMBL" id="GIY42560.1"/>
    </source>
</evidence>
<dbReference type="Proteomes" id="UP001054945">
    <property type="component" value="Unassembled WGS sequence"/>
</dbReference>
<accession>A0AAV4TCU7</accession>
<sequence length="355" mass="41109">MQEILHLFVAPLFHTYASEFSNNQILDCPSPCLESDTSIRHISRRDLSVSRHSSSERGMKFLFLFFSTGPGYHECEWIRALFCELMNGQHEREGGIFYSTARLYHECKGIRAVFCEWINEQHERGGTFYSSRFFANEDSYNPTADVWHVNPQCSMFLHNPINVRPMLFNVLHNPIRFVSIVQCYCTILSDAYPMFNVLHNPINVHPMSNVIVQSNPMRIHCPMLLHNPIRCVSNVQCFCTTINQCASNVQCYCTIHSDAYTLSNVVAQSYPMRIQCSMLLHNEVRCVSINVQCYCTIQSDACPMLLHNPILHEILNFCGTTVFIPMYLNFQSIYLFESDTSIRYISHRTYRFPGN</sequence>
<evidence type="ECO:0000313" key="2">
    <source>
        <dbReference type="Proteomes" id="UP001054945"/>
    </source>
</evidence>